<evidence type="ECO:0000313" key="2">
    <source>
        <dbReference type="EMBL" id="KAK9121381.1"/>
    </source>
</evidence>
<gene>
    <name evidence="2" type="ORF">Syun_018998</name>
</gene>
<feature type="compositionally biased region" description="Gly residues" evidence="1">
    <location>
        <begin position="31"/>
        <end position="49"/>
    </location>
</feature>
<organism evidence="2 3">
    <name type="scientific">Stephania yunnanensis</name>
    <dbReference type="NCBI Taxonomy" id="152371"/>
    <lineage>
        <taxon>Eukaryota</taxon>
        <taxon>Viridiplantae</taxon>
        <taxon>Streptophyta</taxon>
        <taxon>Embryophyta</taxon>
        <taxon>Tracheophyta</taxon>
        <taxon>Spermatophyta</taxon>
        <taxon>Magnoliopsida</taxon>
        <taxon>Ranunculales</taxon>
        <taxon>Menispermaceae</taxon>
        <taxon>Menispermoideae</taxon>
        <taxon>Cissampelideae</taxon>
        <taxon>Stephania</taxon>
    </lineage>
</organism>
<evidence type="ECO:0000256" key="1">
    <source>
        <dbReference type="SAM" id="MobiDB-lite"/>
    </source>
</evidence>
<dbReference type="AlphaFoldDB" id="A0AAP0IVM8"/>
<comment type="caution">
    <text evidence="2">The sequence shown here is derived from an EMBL/GenBank/DDBJ whole genome shotgun (WGS) entry which is preliminary data.</text>
</comment>
<dbReference type="Proteomes" id="UP001420932">
    <property type="component" value="Unassembled WGS sequence"/>
</dbReference>
<accession>A0AAP0IVM8</accession>
<dbReference type="EMBL" id="JBBNAF010000008">
    <property type="protein sequence ID" value="KAK9121381.1"/>
    <property type="molecule type" value="Genomic_DNA"/>
</dbReference>
<proteinExistence type="predicted"/>
<reference evidence="2 3" key="1">
    <citation type="submission" date="2024-01" db="EMBL/GenBank/DDBJ databases">
        <title>Genome assemblies of Stephania.</title>
        <authorList>
            <person name="Yang L."/>
        </authorList>
    </citation>
    <scope>NUCLEOTIDE SEQUENCE [LARGE SCALE GENOMIC DNA]</scope>
    <source>
        <strain evidence="2">YNDBR</strain>
        <tissue evidence="2">Leaf</tissue>
    </source>
</reference>
<name>A0AAP0IVM8_9MAGN</name>
<protein>
    <submittedName>
        <fullName evidence="2">Uncharacterized protein</fullName>
    </submittedName>
</protein>
<sequence>MTSSHPDYASMAARVVVSNLRKNTHVLLCGVGGGRGRGRGDSGSGGGGGQRRRRSDCGFGDSGDQAGDGGVRGVRDRFRGVRGVAGGGRGGDVRHALRYESAGERERADIGLGFRWGKSVRLPARNYLVLKVPPINMQ</sequence>
<evidence type="ECO:0000313" key="3">
    <source>
        <dbReference type="Proteomes" id="UP001420932"/>
    </source>
</evidence>
<keyword evidence="3" id="KW-1185">Reference proteome</keyword>
<feature type="region of interest" description="Disordered" evidence="1">
    <location>
        <begin position="31"/>
        <end position="74"/>
    </location>
</feature>